<gene>
    <name evidence="2" type="ORF">V5799_032720</name>
</gene>
<feature type="region of interest" description="Disordered" evidence="1">
    <location>
        <begin position="64"/>
        <end position="88"/>
    </location>
</feature>
<dbReference type="Proteomes" id="UP001321473">
    <property type="component" value="Unassembled WGS sequence"/>
</dbReference>
<accession>A0AAQ4DQD1</accession>
<keyword evidence="3" id="KW-1185">Reference proteome</keyword>
<comment type="caution">
    <text evidence="2">The sequence shown here is derived from an EMBL/GenBank/DDBJ whole genome shotgun (WGS) entry which is preliminary data.</text>
</comment>
<evidence type="ECO:0000313" key="3">
    <source>
        <dbReference type="Proteomes" id="UP001321473"/>
    </source>
</evidence>
<name>A0AAQ4DQD1_AMBAM</name>
<proteinExistence type="predicted"/>
<evidence type="ECO:0000256" key="1">
    <source>
        <dbReference type="SAM" id="MobiDB-lite"/>
    </source>
</evidence>
<dbReference type="EMBL" id="JARKHS020028121">
    <property type="protein sequence ID" value="KAK8764671.1"/>
    <property type="molecule type" value="Genomic_DNA"/>
</dbReference>
<reference evidence="2 3" key="1">
    <citation type="journal article" date="2023" name="Arcadia Sci">
        <title>De novo assembly of a long-read Amblyomma americanum tick genome.</title>
        <authorList>
            <person name="Chou S."/>
            <person name="Poskanzer K.E."/>
            <person name="Rollins M."/>
            <person name="Thuy-Boun P.S."/>
        </authorList>
    </citation>
    <scope>NUCLEOTIDE SEQUENCE [LARGE SCALE GENOMIC DNA]</scope>
    <source>
        <strain evidence="2">F_SG_1</strain>
        <tissue evidence="2">Salivary glands</tissue>
    </source>
</reference>
<dbReference type="AlphaFoldDB" id="A0AAQ4DQD1"/>
<feature type="region of interest" description="Disordered" evidence="1">
    <location>
        <begin position="1"/>
        <end position="38"/>
    </location>
</feature>
<sequence>MGHLATPAGQRHRAAGRRASGGGGGRRRGRGQGGAARLDGRQHLLKVRLGGVPHLGVLVDRIGDHQELPLAPGGQDARRRRTDREFCS</sequence>
<organism evidence="2 3">
    <name type="scientific">Amblyomma americanum</name>
    <name type="common">Lone star tick</name>
    <dbReference type="NCBI Taxonomy" id="6943"/>
    <lineage>
        <taxon>Eukaryota</taxon>
        <taxon>Metazoa</taxon>
        <taxon>Ecdysozoa</taxon>
        <taxon>Arthropoda</taxon>
        <taxon>Chelicerata</taxon>
        <taxon>Arachnida</taxon>
        <taxon>Acari</taxon>
        <taxon>Parasitiformes</taxon>
        <taxon>Ixodida</taxon>
        <taxon>Ixodoidea</taxon>
        <taxon>Ixodidae</taxon>
        <taxon>Amblyomminae</taxon>
        <taxon>Amblyomma</taxon>
    </lineage>
</organism>
<protein>
    <submittedName>
        <fullName evidence="2">Uncharacterized protein</fullName>
    </submittedName>
</protein>
<evidence type="ECO:0000313" key="2">
    <source>
        <dbReference type="EMBL" id="KAK8764671.1"/>
    </source>
</evidence>